<keyword evidence="5" id="KW-1185">Reference proteome</keyword>
<comment type="similarity">
    <text evidence="1">Belongs to the Rv1128c/1148c/1588c/1702c/1945/3466 family.</text>
</comment>
<dbReference type="InterPro" id="IPR003615">
    <property type="entry name" value="HNH_nuc"/>
</dbReference>
<dbReference type="InterPro" id="IPR003870">
    <property type="entry name" value="DUF222"/>
</dbReference>
<organism evidence="4 5">
    <name type="scientific">Cellulosimicrobium arenosum</name>
    <dbReference type="NCBI Taxonomy" id="2708133"/>
    <lineage>
        <taxon>Bacteria</taxon>
        <taxon>Bacillati</taxon>
        <taxon>Actinomycetota</taxon>
        <taxon>Actinomycetes</taxon>
        <taxon>Micrococcales</taxon>
        <taxon>Promicromonosporaceae</taxon>
        <taxon>Cellulosimicrobium</taxon>
    </lineage>
</organism>
<accession>A0A927G792</accession>
<dbReference type="SMART" id="SM00507">
    <property type="entry name" value="HNHc"/>
    <property type="match status" value="1"/>
</dbReference>
<dbReference type="GO" id="GO:0008270">
    <property type="term" value="F:zinc ion binding"/>
    <property type="evidence" value="ECO:0007669"/>
    <property type="project" value="InterPro"/>
</dbReference>
<evidence type="ECO:0000259" key="3">
    <source>
        <dbReference type="SMART" id="SM00507"/>
    </source>
</evidence>
<evidence type="ECO:0000256" key="1">
    <source>
        <dbReference type="ARBA" id="ARBA00023450"/>
    </source>
</evidence>
<sequence>MTTTTEVATGGAPVPRVATRAAAVRAPHVVVTPPVGSLEALAVAVDEVVGLQRKIDALTAARTVAVEGARLAGLAVHRGLVDDEAARLADASPTRRVELAHRAVVAELACALRVRESVADGLLRDAEVLCHRAGSVLDGLSRGEFSYAHASIVARAVADLDPQAAVDVVAACVGRAGSTTVGAFRRLVRRAREQVHPEPLGQRHEKAVAKRGVWVDQGEDGMAWLSALLPATSAHAICDRLTTSARDARHRGDARTVAQLRADVLVDLALATPDGRAGDDGAGGLCEVASLADVARRVTPRVHVTVPVLTLLGGDDAAHLDGHGPIDPDTARRLTASAPSLRRILTHPETGAVLSVGRESYAVPADLRAWLTVRDETCRFPGCTVPARRCDVDHTDSWADGGATGTDNLAHLCRKHHVLKHQTAWGVEHLPDGVLSWTSPTGVVYLTQPGTRPAPDHDLGPPEPPPPDWIDPAEIYGLVSVTRRSRV</sequence>
<dbReference type="InterPro" id="IPR002711">
    <property type="entry name" value="HNH"/>
</dbReference>
<feature type="domain" description="HNH nuclease" evidence="3">
    <location>
        <begin position="366"/>
        <end position="418"/>
    </location>
</feature>
<dbReference type="Gene3D" id="1.10.30.50">
    <property type="match status" value="1"/>
</dbReference>
<dbReference type="Pfam" id="PF01844">
    <property type="entry name" value="HNH"/>
    <property type="match status" value="1"/>
</dbReference>
<evidence type="ECO:0000256" key="2">
    <source>
        <dbReference type="SAM" id="MobiDB-lite"/>
    </source>
</evidence>
<feature type="region of interest" description="Disordered" evidence="2">
    <location>
        <begin position="448"/>
        <end position="472"/>
    </location>
</feature>
<dbReference type="RefSeq" id="WP_191827734.1">
    <property type="nucleotide sequence ID" value="NZ_JACYHB010000002.1"/>
</dbReference>
<evidence type="ECO:0000313" key="4">
    <source>
        <dbReference type="EMBL" id="MBD8078167.1"/>
    </source>
</evidence>
<protein>
    <submittedName>
        <fullName evidence="4">DUF222 domain-containing protein</fullName>
    </submittedName>
</protein>
<dbReference type="GO" id="GO:0003676">
    <property type="term" value="F:nucleic acid binding"/>
    <property type="evidence" value="ECO:0007669"/>
    <property type="project" value="InterPro"/>
</dbReference>
<dbReference type="Pfam" id="PF02720">
    <property type="entry name" value="DUF222"/>
    <property type="match status" value="1"/>
</dbReference>
<dbReference type="CDD" id="cd00085">
    <property type="entry name" value="HNHc"/>
    <property type="match status" value="1"/>
</dbReference>
<gene>
    <name evidence="4" type="ORF">IF651_03720</name>
</gene>
<comment type="caution">
    <text evidence="4">The sequence shown here is derived from an EMBL/GenBank/DDBJ whole genome shotgun (WGS) entry which is preliminary data.</text>
</comment>
<dbReference type="EMBL" id="JACYHB010000002">
    <property type="protein sequence ID" value="MBD8078167.1"/>
    <property type="molecule type" value="Genomic_DNA"/>
</dbReference>
<reference evidence="4" key="2">
    <citation type="submission" date="2020-09" db="EMBL/GenBank/DDBJ databases">
        <authorList>
            <person name="Yu Y."/>
        </authorList>
    </citation>
    <scope>NUCLEOTIDE SEQUENCE</scope>
    <source>
        <strain evidence="4">KCTC 49039</strain>
    </source>
</reference>
<evidence type="ECO:0000313" key="5">
    <source>
        <dbReference type="Proteomes" id="UP000610846"/>
    </source>
</evidence>
<dbReference type="AlphaFoldDB" id="A0A927G792"/>
<proteinExistence type="inferred from homology"/>
<name>A0A927G792_9MICO</name>
<reference evidence="4" key="1">
    <citation type="journal article" date="2018" name="Curr. Microbiol.">
        <title>Cellulosimicrobium arenosum sp. nov., Isolated from Marine Sediment Sand.</title>
        <authorList>
            <person name="Oh M."/>
            <person name="Kim J.H."/>
            <person name="Yoon J.H."/>
            <person name="Schumann P."/>
            <person name="Kim W."/>
        </authorList>
    </citation>
    <scope>NUCLEOTIDE SEQUENCE</scope>
    <source>
        <strain evidence="4">KCTC 49039</strain>
    </source>
</reference>
<dbReference type="Proteomes" id="UP000610846">
    <property type="component" value="Unassembled WGS sequence"/>
</dbReference>
<dbReference type="GO" id="GO:0004519">
    <property type="term" value="F:endonuclease activity"/>
    <property type="evidence" value="ECO:0007669"/>
    <property type="project" value="InterPro"/>
</dbReference>